<dbReference type="OrthoDB" id="206213at2759"/>
<evidence type="ECO:0000313" key="5">
    <source>
        <dbReference type="Proteomes" id="UP000182658"/>
    </source>
</evidence>
<dbReference type="InterPro" id="IPR000649">
    <property type="entry name" value="IF-2B-related"/>
</dbReference>
<dbReference type="GO" id="GO:0019509">
    <property type="term" value="P:L-methionine salvage from methylthioadenosine"/>
    <property type="evidence" value="ECO:0007669"/>
    <property type="project" value="TreeGrafter"/>
</dbReference>
<dbReference type="STRING" id="1408157.A0A1J7IW76"/>
<dbReference type="Pfam" id="PF01008">
    <property type="entry name" value="IF-2B"/>
    <property type="match status" value="2"/>
</dbReference>
<evidence type="ECO:0000256" key="2">
    <source>
        <dbReference type="RuleBase" id="RU003814"/>
    </source>
</evidence>
<dbReference type="PANTHER" id="PTHR43475">
    <property type="entry name" value="METHYLTHIORIBOSE-1-PHOSPHATE ISOMERASE"/>
    <property type="match status" value="1"/>
</dbReference>
<keyword evidence="5" id="KW-1185">Reference proteome</keyword>
<accession>A0A1J7IW76</accession>
<dbReference type="InterPro" id="IPR015797">
    <property type="entry name" value="NUDIX_hydrolase-like_dom_sf"/>
</dbReference>
<dbReference type="Pfam" id="PF00293">
    <property type="entry name" value="NUDIX"/>
    <property type="match status" value="1"/>
</dbReference>
<name>A0A1J7IW76_9PEZI</name>
<dbReference type="SUPFAM" id="SSF100950">
    <property type="entry name" value="NagB/RpiA/CoA transferase-like"/>
    <property type="match status" value="1"/>
</dbReference>
<dbReference type="InterPro" id="IPR037171">
    <property type="entry name" value="NagB/RpiA_transferase-like"/>
</dbReference>
<dbReference type="InParanoid" id="A0A1J7IW76"/>
<evidence type="ECO:0000259" key="3">
    <source>
        <dbReference type="PROSITE" id="PS51462"/>
    </source>
</evidence>
<organism evidence="4 5">
    <name type="scientific">Coniochaeta ligniaria NRRL 30616</name>
    <dbReference type="NCBI Taxonomy" id="1408157"/>
    <lineage>
        <taxon>Eukaryota</taxon>
        <taxon>Fungi</taxon>
        <taxon>Dikarya</taxon>
        <taxon>Ascomycota</taxon>
        <taxon>Pezizomycotina</taxon>
        <taxon>Sordariomycetes</taxon>
        <taxon>Sordariomycetidae</taxon>
        <taxon>Coniochaetales</taxon>
        <taxon>Coniochaetaceae</taxon>
        <taxon>Coniochaeta</taxon>
    </lineage>
</organism>
<dbReference type="EMBL" id="KV875102">
    <property type="protein sequence ID" value="OIW25361.1"/>
    <property type="molecule type" value="Genomic_DNA"/>
</dbReference>
<gene>
    <name evidence="4" type="ORF">CONLIGDRAFT_636413</name>
</gene>
<dbReference type="PROSITE" id="PS51462">
    <property type="entry name" value="NUDIX"/>
    <property type="match status" value="1"/>
</dbReference>
<evidence type="ECO:0000256" key="1">
    <source>
        <dbReference type="ARBA" id="ARBA00007251"/>
    </source>
</evidence>
<dbReference type="InterPro" id="IPR000086">
    <property type="entry name" value="NUDIX_hydrolase_dom"/>
</dbReference>
<dbReference type="InterPro" id="IPR042529">
    <property type="entry name" value="IF_2B-like_C"/>
</dbReference>
<dbReference type="Gene3D" id="3.90.79.10">
    <property type="entry name" value="Nucleoside Triphosphate Pyrophosphohydrolase"/>
    <property type="match status" value="1"/>
</dbReference>
<sequence>MATKAGKPLKHRSVVSSFIFKFEDGKPMVALFRRSDKVSTYQHHLAPISGGVEETDPSPLAAAWREISEETTLTPASLVLTRQGKSFSFDDESIGRSWTVYPFAFRLKTAEEGGRGEQGIQIDWEHEGWGWYDPLQVEDSDDFGGVPRLAKCLRRVWFEKDLGAAAGRVLSDGLDTLKNDHQSGARQLAGVALQILREVISKLDSESPTEEWWTKVRFAAWHIWKNGRESMGAAIMNVLLSALSSIEDTVKQHTAFPDSSHSMKWKDAVMEDLERRISLRNTASSSLVTEALAKYLESTYADRLASHEPLSILTLSESSTISHSIRHLALKSGFALDLRVLESRPLFEGVSMAAAFLDDVVAARQSRRQMEGSAGNTLVPKIKVSLYSDASAALASNGVDVVIVGADRIASNGAVSNKTGTLPTILSARHIAALSGKPVKVIVLGESEKVAPPGSPDEHVVEENDPNQLSRAWSAEYNSARVRHGGSYLTEISKGAERAPADGLVEVAVHNVFFEWVSSELIDLYMTEFGQWTVKEISKHSSRLATEEERLFGDL</sequence>
<protein>
    <submittedName>
        <fullName evidence="4">Nagb/rpia/CoA transferase-like protein</fullName>
    </submittedName>
</protein>
<comment type="similarity">
    <text evidence="1 2">Belongs to the eIF-2B alpha/beta/delta subunits family.</text>
</comment>
<keyword evidence="4" id="KW-0808">Transferase</keyword>
<reference evidence="4 5" key="1">
    <citation type="submission" date="2016-10" db="EMBL/GenBank/DDBJ databases">
        <title>Draft genome sequence of Coniochaeta ligniaria NRRL30616, a lignocellulolytic fungus for bioabatement of inhibitors in plant biomass hydrolysates.</title>
        <authorList>
            <consortium name="DOE Joint Genome Institute"/>
            <person name="Jimenez D.J."/>
            <person name="Hector R.E."/>
            <person name="Riley R."/>
            <person name="Sun H."/>
            <person name="Grigoriev I.V."/>
            <person name="Van Elsas J.D."/>
            <person name="Nichols N.N."/>
        </authorList>
    </citation>
    <scope>NUCLEOTIDE SEQUENCE [LARGE SCALE GENOMIC DNA]</scope>
    <source>
        <strain evidence="4 5">NRRL 30616</strain>
    </source>
</reference>
<feature type="domain" description="Nudix hydrolase" evidence="3">
    <location>
        <begin position="10"/>
        <end position="160"/>
    </location>
</feature>
<dbReference type="AlphaFoldDB" id="A0A1J7IW76"/>
<dbReference type="SUPFAM" id="SSF55811">
    <property type="entry name" value="Nudix"/>
    <property type="match status" value="1"/>
</dbReference>
<evidence type="ECO:0000313" key="4">
    <source>
        <dbReference type="EMBL" id="OIW25361.1"/>
    </source>
</evidence>
<dbReference type="GO" id="GO:0046523">
    <property type="term" value="F:S-methyl-5-thioribose-1-phosphate isomerase activity"/>
    <property type="evidence" value="ECO:0007669"/>
    <property type="project" value="TreeGrafter"/>
</dbReference>
<dbReference type="GO" id="GO:0016740">
    <property type="term" value="F:transferase activity"/>
    <property type="evidence" value="ECO:0007669"/>
    <property type="project" value="UniProtKB-KW"/>
</dbReference>
<dbReference type="Gene3D" id="3.40.50.10470">
    <property type="entry name" value="Translation initiation factor eif-2b, domain 2"/>
    <property type="match status" value="1"/>
</dbReference>
<dbReference type="Proteomes" id="UP000182658">
    <property type="component" value="Unassembled WGS sequence"/>
</dbReference>
<dbReference type="PANTHER" id="PTHR43475:SF3">
    <property type="entry name" value="TRANSLATION INITIATION FACTOR EIF-2B SUBUNIT FAMILY PROTEIN (AFU_ORTHOLOGUE AFUA_2G14290)"/>
    <property type="match status" value="1"/>
</dbReference>
<dbReference type="CDD" id="cd18872">
    <property type="entry name" value="NUDIX_eIF-2B"/>
    <property type="match status" value="1"/>
</dbReference>
<proteinExistence type="inferred from homology"/>